<accession>A0A381VGP3</accession>
<reference evidence="2" key="1">
    <citation type="submission" date="2018-05" db="EMBL/GenBank/DDBJ databases">
        <authorList>
            <person name="Lanie J.A."/>
            <person name="Ng W.-L."/>
            <person name="Kazmierczak K.M."/>
            <person name="Andrzejewski T.M."/>
            <person name="Davidsen T.M."/>
            <person name="Wayne K.J."/>
            <person name="Tettelin H."/>
            <person name="Glass J.I."/>
            <person name="Rusch D."/>
            <person name="Podicherti R."/>
            <person name="Tsui H.-C.T."/>
            <person name="Winkler M.E."/>
        </authorList>
    </citation>
    <scope>NUCLEOTIDE SEQUENCE</scope>
</reference>
<dbReference type="InterPro" id="IPR004013">
    <property type="entry name" value="PHP_dom"/>
</dbReference>
<dbReference type="PANTHER" id="PTHR32294">
    <property type="entry name" value="DNA POLYMERASE III SUBUNIT ALPHA"/>
    <property type="match status" value="1"/>
</dbReference>
<dbReference type="AlphaFoldDB" id="A0A381VGP3"/>
<dbReference type="GO" id="GO:0006260">
    <property type="term" value="P:DNA replication"/>
    <property type="evidence" value="ECO:0007669"/>
    <property type="project" value="InterPro"/>
</dbReference>
<dbReference type="EMBL" id="UINC01008787">
    <property type="protein sequence ID" value="SVA39500.1"/>
    <property type="molecule type" value="Genomic_DNA"/>
</dbReference>
<name>A0A381VGP3_9ZZZZ</name>
<feature type="domain" description="PHP" evidence="1">
    <location>
        <begin position="1"/>
        <end position="97"/>
    </location>
</feature>
<gene>
    <name evidence="2" type="ORF">METZ01_LOCUS92354</name>
</gene>
<protein>
    <recommendedName>
        <fullName evidence="1">PHP domain-containing protein</fullName>
    </recommendedName>
</protein>
<proteinExistence type="predicted"/>
<dbReference type="Gene3D" id="3.20.20.140">
    <property type="entry name" value="Metal-dependent hydrolases"/>
    <property type="match status" value="1"/>
</dbReference>
<evidence type="ECO:0000259" key="1">
    <source>
        <dbReference type="Pfam" id="PF02811"/>
    </source>
</evidence>
<dbReference type="InterPro" id="IPR004805">
    <property type="entry name" value="DnaE2/DnaE/PolC"/>
</dbReference>
<evidence type="ECO:0000313" key="2">
    <source>
        <dbReference type="EMBL" id="SVA39500.1"/>
    </source>
</evidence>
<sequence length="105" mass="11627">MPSIALTDNNNLFGALEFSLECVKYGIQPIIGSSLNLLDVQENHNSSQINLLVKNKEGYKNLLYLSSISHTKQNSTVGIRIEDLRNHTNGLICFIGGQLNPLLML</sequence>
<dbReference type="GO" id="GO:0008408">
    <property type="term" value="F:3'-5' exonuclease activity"/>
    <property type="evidence" value="ECO:0007669"/>
    <property type="project" value="InterPro"/>
</dbReference>
<feature type="non-terminal residue" evidence="2">
    <location>
        <position position="105"/>
    </location>
</feature>
<organism evidence="2">
    <name type="scientific">marine metagenome</name>
    <dbReference type="NCBI Taxonomy" id="408172"/>
    <lineage>
        <taxon>unclassified sequences</taxon>
        <taxon>metagenomes</taxon>
        <taxon>ecological metagenomes</taxon>
    </lineage>
</organism>
<dbReference type="Pfam" id="PF02811">
    <property type="entry name" value="PHP"/>
    <property type="match status" value="1"/>
</dbReference>